<feature type="transmembrane region" description="Helical" evidence="5">
    <location>
        <begin position="38"/>
        <end position="60"/>
    </location>
</feature>
<dbReference type="InterPro" id="IPR036513">
    <property type="entry name" value="STAS_dom_sf"/>
</dbReference>
<accession>A0A1B6HCB9</accession>
<reference evidence="7" key="1">
    <citation type="submission" date="2015-11" db="EMBL/GenBank/DDBJ databases">
        <title>De novo transcriptome assembly of four potential Pierce s Disease insect vectors from Arizona vineyards.</title>
        <authorList>
            <person name="Tassone E.E."/>
        </authorList>
    </citation>
    <scope>NUCLEOTIDE SEQUENCE</scope>
</reference>
<dbReference type="PROSITE" id="PS50801">
    <property type="entry name" value="STAS"/>
    <property type="match status" value="1"/>
</dbReference>
<dbReference type="Pfam" id="PF01740">
    <property type="entry name" value="STAS"/>
    <property type="match status" value="1"/>
</dbReference>
<dbReference type="InterPro" id="IPR002645">
    <property type="entry name" value="STAS_dom"/>
</dbReference>
<organism evidence="7">
    <name type="scientific">Homalodisca liturata</name>
    <dbReference type="NCBI Taxonomy" id="320908"/>
    <lineage>
        <taxon>Eukaryota</taxon>
        <taxon>Metazoa</taxon>
        <taxon>Ecdysozoa</taxon>
        <taxon>Arthropoda</taxon>
        <taxon>Hexapoda</taxon>
        <taxon>Insecta</taxon>
        <taxon>Pterygota</taxon>
        <taxon>Neoptera</taxon>
        <taxon>Paraneoptera</taxon>
        <taxon>Hemiptera</taxon>
        <taxon>Auchenorrhyncha</taxon>
        <taxon>Membracoidea</taxon>
        <taxon>Cicadellidae</taxon>
        <taxon>Cicadellinae</taxon>
        <taxon>Proconiini</taxon>
        <taxon>Homalodisca</taxon>
    </lineage>
</organism>
<comment type="subcellular location">
    <subcellularLocation>
        <location evidence="1">Membrane</location>
        <topology evidence="1">Multi-pass membrane protein</topology>
    </subcellularLocation>
</comment>
<dbReference type="InterPro" id="IPR011547">
    <property type="entry name" value="SLC26A/SulP_dom"/>
</dbReference>
<keyword evidence="3 5" id="KW-1133">Transmembrane helix</keyword>
<feature type="transmembrane region" description="Helical" evidence="5">
    <location>
        <begin position="318"/>
        <end position="337"/>
    </location>
</feature>
<protein>
    <recommendedName>
        <fullName evidence="6">STAS domain-containing protein</fullName>
    </recommendedName>
</protein>
<evidence type="ECO:0000256" key="4">
    <source>
        <dbReference type="ARBA" id="ARBA00023136"/>
    </source>
</evidence>
<dbReference type="InterPro" id="IPR001902">
    <property type="entry name" value="SLC26A/SulP_fam"/>
</dbReference>
<dbReference type="EMBL" id="GECU01035373">
    <property type="protein sequence ID" value="JAS72333.1"/>
    <property type="molecule type" value="Transcribed_RNA"/>
</dbReference>
<proteinExistence type="predicted"/>
<sequence>MGCFVYIVFGTIKEVSIGPTSLMALLTAEYTSHLSPDFVVALCFFVGFVEFLMGVLKLGFLLDFISIPVTSGFQSATSIIIILSQVKGILGVSFKSCSFHDNVYQLILHIKETKLTADFSLGMGCIVFLLLMRKLKDIPIEGNTTTKLAIKKTLWLLSISRNFIAVVISASIAYYYETTVGRVPFSLSRAVQPGLPPFRFPNLTPVLGNHTYTVPEVMEELGMGIVILPTIAVLANVAIAKAFITGGTIDATQEMLTLSFCNILGSFFQSVPTCGAFTRSAVASASGIRTPLAGLYSGVLVMLALTFLTPYFHLIPKATLSAVLISAVFFLIDYQILWPLWHTNKREMVIVLVTLISCLVLGVELGLFLGIILNVCHLIYIWARPHISVATRKVYLEQGVKEYILVTPTIGMYFPAVDVICNRLQDAGLEKGAGVTPVVLNCVHFTSIDFSAAKAFAGLVRDFSSRGQEIVFLEASPKMVRLFKYVGCKNAKCCNSEVELEHMLFGVVPLGHRSSKSLQGRATDNHEVIPLMDHSENHRTSIEMRTVKT</sequence>
<dbReference type="PANTHER" id="PTHR11814">
    <property type="entry name" value="SULFATE TRANSPORTER"/>
    <property type="match status" value="1"/>
</dbReference>
<evidence type="ECO:0000313" key="7">
    <source>
        <dbReference type="EMBL" id="JAS72333.1"/>
    </source>
</evidence>
<dbReference type="SUPFAM" id="SSF52091">
    <property type="entry name" value="SpoIIaa-like"/>
    <property type="match status" value="1"/>
</dbReference>
<name>A0A1B6HCB9_9HEMI</name>
<keyword evidence="2 5" id="KW-0812">Transmembrane</keyword>
<dbReference type="CDD" id="cd07042">
    <property type="entry name" value="STAS_SulP_like_sulfate_transporter"/>
    <property type="match status" value="1"/>
</dbReference>
<feature type="transmembrane region" description="Helical" evidence="5">
    <location>
        <begin position="221"/>
        <end position="244"/>
    </location>
</feature>
<feature type="transmembrane region" description="Helical" evidence="5">
    <location>
        <begin position="293"/>
        <end position="312"/>
    </location>
</feature>
<evidence type="ECO:0000256" key="2">
    <source>
        <dbReference type="ARBA" id="ARBA00022692"/>
    </source>
</evidence>
<dbReference type="Gene3D" id="3.30.750.24">
    <property type="entry name" value="STAS domain"/>
    <property type="match status" value="1"/>
</dbReference>
<dbReference type="GO" id="GO:0016020">
    <property type="term" value="C:membrane"/>
    <property type="evidence" value="ECO:0007669"/>
    <property type="project" value="UniProtKB-SubCell"/>
</dbReference>
<dbReference type="AlphaFoldDB" id="A0A1B6HCB9"/>
<feature type="domain" description="STAS" evidence="6">
    <location>
        <begin position="412"/>
        <end position="487"/>
    </location>
</feature>
<evidence type="ECO:0000256" key="1">
    <source>
        <dbReference type="ARBA" id="ARBA00004141"/>
    </source>
</evidence>
<evidence type="ECO:0000256" key="3">
    <source>
        <dbReference type="ARBA" id="ARBA00022989"/>
    </source>
</evidence>
<keyword evidence="4 5" id="KW-0472">Membrane</keyword>
<evidence type="ECO:0000256" key="5">
    <source>
        <dbReference type="SAM" id="Phobius"/>
    </source>
</evidence>
<dbReference type="GO" id="GO:0055085">
    <property type="term" value="P:transmembrane transport"/>
    <property type="evidence" value="ECO:0007669"/>
    <property type="project" value="InterPro"/>
</dbReference>
<feature type="transmembrane region" description="Helical" evidence="5">
    <location>
        <begin position="349"/>
        <end position="382"/>
    </location>
</feature>
<dbReference type="Pfam" id="PF00916">
    <property type="entry name" value="Sulfate_transp"/>
    <property type="match status" value="1"/>
</dbReference>
<feature type="transmembrane region" description="Helical" evidence="5">
    <location>
        <begin position="153"/>
        <end position="176"/>
    </location>
</feature>
<evidence type="ECO:0000259" key="6">
    <source>
        <dbReference type="PROSITE" id="PS50801"/>
    </source>
</evidence>
<feature type="transmembrane region" description="Helical" evidence="5">
    <location>
        <begin position="114"/>
        <end position="132"/>
    </location>
</feature>
<gene>
    <name evidence="7" type="ORF">g.7690</name>
</gene>